<dbReference type="Proteomes" id="UP000295097">
    <property type="component" value="Unassembled WGS sequence"/>
</dbReference>
<protein>
    <submittedName>
        <fullName evidence="7">Putative flippase GtrA</fullName>
    </submittedName>
</protein>
<proteinExistence type="predicted"/>
<keyword evidence="4 5" id="KW-0472">Membrane</keyword>
<evidence type="ECO:0000256" key="5">
    <source>
        <dbReference type="SAM" id="Phobius"/>
    </source>
</evidence>
<organism evidence="7 8">
    <name type="scientific">Martelella mediterranea</name>
    <dbReference type="NCBI Taxonomy" id="293089"/>
    <lineage>
        <taxon>Bacteria</taxon>
        <taxon>Pseudomonadati</taxon>
        <taxon>Pseudomonadota</taxon>
        <taxon>Alphaproteobacteria</taxon>
        <taxon>Hyphomicrobiales</taxon>
        <taxon>Aurantimonadaceae</taxon>
        <taxon>Martelella</taxon>
    </lineage>
</organism>
<dbReference type="EMBL" id="SMAR01000053">
    <property type="protein sequence ID" value="TCT29240.1"/>
    <property type="molecule type" value="Genomic_DNA"/>
</dbReference>
<feature type="transmembrane region" description="Helical" evidence="5">
    <location>
        <begin position="52"/>
        <end position="72"/>
    </location>
</feature>
<feature type="domain" description="GtrA/DPMS transmembrane" evidence="6">
    <location>
        <begin position="25"/>
        <end position="141"/>
    </location>
</feature>
<evidence type="ECO:0000313" key="8">
    <source>
        <dbReference type="Proteomes" id="UP000295097"/>
    </source>
</evidence>
<name>A0A4R3NFB5_9HYPH</name>
<dbReference type="GO" id="GO:0000271">
    <property type="term" value="P:polysaccharide biosynthetic process"/>
    <property type="evidence" value="ECO:0007669"/>
    <property type="project" value="InterPro"/>
</dbReference>
<evidence type="ECO:0000256" key="1">
    <source>
        <dbReference type="ARBA" id="ARBA00004141"/>
    </source>
</evidence>
<evidence type="ECO:0000256" key="4">
    <source>
        <dbReference type="ARBA" id="ARBA00023136"/>
    </source>
</evidence>
<dbReference type="Pfam" id="PF04138">
    <property type="entry name" value="GtrA_DPMS_TM"/>
    <property type="match status" value="1"/>
</dbReference>
<dbReference type="OrthoDB" id="7776825at2"/>
<comment type="subcellular location">
    <subcellularLocation>
        <location evidence="1">Membrane</location>
        <topology evidence="1">Multi-pass membrane protein</topology>
    </subcellularLocation>
</comment>
<evidence type="ECO:0000256" key="2">
    <source>
        <dbReference type="ARBA" id="ARBA00022692"/>
    </source>
</evidence>
<evidence type="ECO:0000313" key="7">
    <source>
        <dbReference type="EMBL" id="TCT29240.1"/>
    </source>
</evidence>
<dbReference type="AlphaFoldDB" id="A0A4R3NFB5"/>
<feature type="transmembrane region" description="Helical" evidence="5">
    <location>
        <begin position="92"/>
        <end position="111"/>
    </location>
</feature>
<accession>A0A4R3NFB5</accession>
<gene>
    <name evidence="7" type="ORF">EDC90_10535</name>
</gene>
<reference evidence="7 8" key="1">
    <citation type="submission" date="2019-03" db="EMBL/GenBank/DDBJ databases">
        <title>Freshwater and sediment microbial communities from various areas in North America, analyzing microbe dynamics in response to fracking.</title>
        <authorList>
            <person name="Lamendella R."/>
        </authorList>
    </citation>
    <scope>NUCLEOTIDE SEQUENCE [LARGE SCALE GENOMIC DNA]</scope>
    <source>
        <strain evidence="7 8">175.2</strain>
    </source>
</reference>
<dbReference type="InterPro" id="IPR007267">
    <property type="entry name" value="GtrA_DPMS_TM"/>
</dbReference>
<dbReference type="GO" id="GO:0016020">
    <property type="term" value="C:membrane"/>
    <property type="evidence" value="ECO:0007669"/>
    <property type="project" value="UniProtKB-SubCell"/>
</dbReference>
<keyword evidence="3 5" id="KW-1133">Transmembrane helix</keyword>
<keyword evidence="8" id="KW-1185">Reference proteome</keyword>
<sequence length="147" mass="15880">MGQGLRAQNGNGKTMRDTSDTVKKFVLFGGGSALGAVIDYVLTLVFHDVLGLAPWLGLALSMCVSSTVVFVYHEHITFKTHGSHWQSRYGKFIALTLIILGLRILALDLLLACGLSVYLAVAIALALISILNFAASSTFVFIRNHIN</sequence>
<evidence type="ECO:0000259" key="6">
    <source>
        <dbReference type="Pfam" id="PF04138"/>
    </source>
</evidence>
<keyword evidence="2 5" id="KW-0812">Transmembrane</keyword>
<evidence type="ECO:0000256" key="3">
    <source>
        <dbReference type="ARBA" id="ARBA00022989"/>
    </source>
</evidence>
<feature type="transmembrane region" description="Helical" evidence="5">
    <location>
        <begin position="117"/>
        <end position="142"/>
    </location>
</feature>
<comment type="caution">
    <text evidence="7">The sequence shown here is derived from an EMBL/GenBank/DDBJ whole genome shotgun (WGS) entry which is preliminary data.</text>
</comment>
<feature type="transmembrane region" description="Helical" evidence="5">
    <location>
        <begin position="25"/>
        <end position="46"/>
    </location>
</feature>